<dbReference type="PANTHER" id="PTHR17985">
    <property type="entry name" value="SER/THR-RICH PROTEIN T10 IN DGCR REGION"/>
    <property type="match status" value="1"/>
</dbReference>
<gene>
    <name evidence="1" type="ORF">ACFOSV_04670</name>
</gene>
<dbReference type="RefSeq" id="WP_377903888.1">
    <property type="nucleotide sequence ID" value="NZ_JBHRZS010000006.1"/>
</dbReference>
<comment type="caution">
    <text evidence="1">The sequence shown here is derived from an EMBL/GenBank/DDBJ whole genome shotgun (WGS) entry which is preliminary data.</text>
</comment>
<reference evidence="2" key="1">
    <citation type="journal article" date="2019" name="Int. J. Syst. Evol. Microbiol.">
        <title>The Global Catalogue of Microorganisms (GCM) 10K type strain sequencing project: providing services to taxonomists for standard genome sequencing and annotation.</title>
        <authorList>
            <consortium name="The Broad Institute Genomics Platform"/>
            <consortium name="The Broad Institute Genome Sequencing Center for Infectious Disease"/>
            <person name="Wu L."/>
            <person name="Ma J."/>
        </authorList>
    </citation>
    <scope>NUCLEOTIDE SEQUENCE [LARGE SCALE GENOMIC DNA]</scope>
    <source>
        <strain evidence="2">CCUG 60523</strain>
    </source>
</reference>
<dbReference type="Proteomes" id="UP001595805">
    <property type="component" value="Unassembled WGS sequence"/>
</dbReference>
<sequence length="257" mass="29341">MCLVALAWKAHPEFPLVLSTNRDEFFERPSATLHQWESGFYGGKDLRSGGTWMGFHPNGRWALLTNYRDFNNPRSARISRGKLVQAFLENEMDPESYLQALVPNLHLYDGFNLLVSDGEKVFYLSNYAAGIQEIQPGIHGLSNALINDPWPKVELAKQQLREQLDASISQNKLLHILKSTDTYPLEILPQTGVAPEMEIGLSAQLIRLGDNYGTVSAMAVTQNLEGFTQMKQRIFERDYHRFEDTEISFQTLKKKYE</sequence>
<keyword evidence="2" id="KW-1185">Reference proteome</keyword>
<protein>
    <submittedName>
        <fullName evidence="1">NRDE family protein</fullName>
    </submittedName>
</protein>
<name>A0ABV8AN54_9BACT</name>
<proteinExistence type="predicted"/>
<accession>A0ABV8AN54</accession>
<evidence type="ECO:0000313" key="2">
    <source>
        <dbReference type="Proteomes" id="UP001595805"/>
    </source>
</evidence>
<dbReference type="Pfam" id="PF05742">
    <property type="entry name" value="TANGO2"/>
    <property type="match status" value="1"/>
</dbReference>
<dbReference type="PANTHER" id="PTHR17985:SF8">
    <property type="entry name" value="TRANSPORT AND GOLGI ORGANIZATION PROTEIN 2 HOMOLOG"/>
    <property type="match status" value="1"/>
</dbReference>
<dbReference type="InterPro" id="IPR008551">
    <property type="entry name" value="TANGO2"/>
</dbReference>
<dbReference type="EMBL" id="JBHRZS010000006">
    <property type="protein sequence ID" value="MFC3879452.1"/>
    <property type="molecule type" value="Genomic_DNA"/>
</dbReference>
<evidence type="ECO:0000313" key="1">
    <source>
        <dbReference type="EMBL" id="MFC3879452.1"/>
    </source>
</evidence>
<organism evidence="1 2">
    <name type="scientific">Algoriphagus namhaensis</name>
    <dbReference type="NCBI Taxonomy" id="915353"/>
    <lineage>
        <taxon>Bacteria</taxon>
        <taxon>Pseudomonadati</taxon>
        <taxon>Bacteroidota</taxon>
        <taxon>Cytophagia</taxon>
        <taxon>Cytophagales</taxon>
        <taxon>Cyclobacteriaceae</taxon>
        <taxon>Algoriphagus</taxon>
    </lineage>
</organism>